<dbReference type="EMBL" id="BKCJ011113034">
    <property type="protein sequence ID" value="GFC87954.1"/>
    <property type="molecule type" value="Genomic_DNA"/>
</dbReference>
<feature type="non-terminal residue" evidence="1">
    <location>
        <position position="1"/>
    </location>
</feature>
<protein>
    <recommendedName>
        <fullName evidence="2">CCHC-type domain-containing protein</fullName>
    </recommendedName>
</protein>
<dbReference type="InterPro" id="IPR036875">
    <property type="entry name" value="Znf_CCHC_sf"/>
</dbReference>
<evidence type="ECO:0000313" key="1">
    <source>
        <dbReference type="EMBL" id="GFC87954.1"/>
    </source>
</evidence>
<dbReference type="SUPFAM" id="SSF57756">
    <property type="entry name" value="Retrovirus zinc finger-like domains"/>
    <property type="match status" value="1"/>
</dbReference>
<organism evidence="1">
    <name type="scientific">Tanacetum cinerariifolium</name>
    <name type="common">Dalmatian daisy</name>
    <name type="synonym">Chrysanthemum cinerariifolium</name>
    <dbReference type="NCBI Taxonomy" id="118510"/>
    <lineage>
        <taxon>Eukaryota</taxon>
        <taxon>Viridiplantae</taxon>
        <taxon>Streptophyta</taxon>
        <taxon>Embryophyta</taxon>
        <taxon>Tracheophyta</taxon>
        <taxon>Spermatophyta</taxon>
        <taxon>Magnoliopsida</taxon>
        <taxon>eudicotyledons</taxon>
        <taxon>Gunneridae</taxon>
        <taxon>Pentapetalae</taxon>
        <taxon>asterids</taxon>
        <taxon>campanulids</taxon>
        <taxon>Asterales</taxon>
        <taxon>Asteraceae</taxon>
        <taxon>Asteroideae</taxon>
        <taxon>Anthemideae</taxon>
        <taxon>Anthemidinae</taxon>
        <taxon>Tanacetum</taxon>
    </lineage>
</organism>
<sequence length="194" mass="22350">QQSEDFIKPKEQADCLTGYEYGSRQTHVDDWRNGNLVAARAEGNAAGQNANQIRCYNFRGLGHYARNCTARPRRRDAAYLQTQLALVYDSDGSDEVHESYDNNEIFNMFTQEEQYTELLEHIPKPQHVPQNDNNVISEVTDVEQDEETVEQHSENFEETRALYESLYLAVEVEKVNSVNRKLKETNVDLTTELA</sequence>
<dbReference type="GO" id="GO:0008270">
    <property type="term" value="F:zinc ion binding"/>
    <property type="evidence" value="ECO:0007669"/>
    <property type="project" value="InterPro"/>
</dbReference>
<proteinExistence type="predicted"/>
<comment type="caution">
    <text evidence="1">The sequence shown here is derived from an EMBL/GenBank/DDBJ whole genome shotgun (WGS) entry which is preliminary data.</text>
</comment>
<feature type="non-terminal residue" evidence="1">
    <location>
        <position position="194"/>
    </location>
</feature>
<dbReference type="AlphaFoldDB" id="A0A699RXQ8"/>
<accession>A0A699RXQ8</accession>
<reference evidence="1" key="1">
    <citation type="journal article" date="2019" name="Sci. Rep.">
        <title>Draft genome of Tanacetum cinerariifolium, the natural source of mosquito coil.</title>
        <authorList>
            <person name="Yamashiro T."/>
            <person name="Shiraishi A."/>
            <person name="Satake H."/>
            <person name="Nakayama K."/>
        </authorList>
    </citation>
    <scope>NUCLEOTIDE SEQUENCE</scope>
</reference>
<gene>
    <name evidence="1" type="ORF">Tci_859924</name>
</gene>
<name>A0A699RXQ8_TANCI</name>
<evidence type="ECO:0008006" key="2">
    <source>
        <dbReference type="Google" id="ProtNLM"/>
    </source>
</evidence>
<dbReference type="GO" id="GO:0003676">
    <property type="term" value="F:nucleic acid binding"/>
    <property type="evidence" value="ECO:0007669"/>
    <property type="project" value="InterPro"/>
</dbReference>